<reference evidence="3 4" key="1">
    <citation type="submission" date="2020-01" db="EMBL/GenBank/DDBJ databases">
        <title>Paenibacillus soybeanensis sp. nov. isolated from the nodules of soybean (Glycine max(L.) Merr).</title>
        <authorList>
            <person name="Wang H."/>
        </authorList>
    </citation>
    <scope>NUCLEOTIDE SEQUENCE [LARGE SCALE GENOMIC DNA]</scope>
    <source>
        <strain evidence="3 4">DSM 23054</strain>
    </source>
</reference>
<dbReference type="InterPro" id="IPR000073">
    <property type="entry name" value="AB_hydrolase_1"/>
</dbReference>
<feature type="domain" description="AB hydrolase-1" evidence="2">
    <location>
        <begin position="23"/>
        <end position="254"/>
    </location>
</feature>
<proteinExistence type="predicted"/>
<dbReference type="InterPro" id="IPR000639">
    <property type="entry name" value="Epox_hydrolase-like"/>
</dbReference>
<dbReference type="PRINTS" id="PR00111">
    <property type="entry name" value="ABHYDROLASE"/>
</dbReference>
<dbReference type="Gene3D" id="3.40.50.1820">
    <property type="entry name" value="alpha/beta hydrolase"/>
    <property type="match status" value="1"/>
</dbReference>
<evidence type="ECO:0000313" key="4">
    <source>
        <dbReference type="Proteomes" id="UP000558113"/>
    </source>
</evidence>
<dbReference type="OrthoDB" id="9773293at2"/>
<dbReference type="PANTHER" id="PTHR43798:SF31">
    <property type="entry name" value="AB HYDROLASE SUPERFAMILY PROTEIN YCLE"/>
    <property type="match status" value="1"/>
</dbReference>
<keyword evidence="1 3" id="KW-0378">Hydrolase</keyword>
<name>A0A7X5C5A5_9BACL</name>
<dbReference type="Pfam" id="PF00561">
    <property type="entry name" value="Abhydrolase_1"/>
    <property type="match status" value="1"/>
</dbReference>
<dbReference type="Proteomes" id="UP000558113">
    <property type="component" value="Unassembled WGS sequence"/>
</dbReference>
<dbReference type="AlphaFoldDB" id="A0A7X5C5A5"/>
<gene>
    <name evidence="3" type="ORF">GT003_29790</name>
</gene>
<accession>A0A7X5C5A5</accession>
<evidence type="ECO:0000259" key="2">
    <source>
        <dbReference type="Pfam" id="PF00561"/>
    </source>
</evidence>
<dbReference type="PANTHER" id="PTHR43798">
    <property type="entry name" value="MONOACYLGLYCEROL LIPASE"/>
    <property type="match status" value="1"/>
</dbReference>
<evidence type="ECO:0000313" key="3">
    <source>
        <dbReference type="EMBL" id="NBC73174.1"/>
    </source>
</evidence>
<organism evidence="3 4">
    <name type="scientific">Paenibacillus sacheonensis</name>
    <dbReference type="NCBI Taxonomy" id="742054"/>
    <lineage>
        <taxon>Bacteria</taxon>
        <taxon>Bacillati</taxon>
        <taxon>Bacillota</taxon>
        <taxon>Bacilli</taxon>
        <taxon>Bacillales</taxon>
        <taxon>Paenibacillaceae</taxon>
        <taxon>Paenibacillus</taxon>
    </lineage>
</organism>
<protein>
    <submittedName>
        <fullName evidence="3">Alpha/beta fold hydrolase</fullName>
    </submittedName>
</protein>
<dbReference type="InterPro" id="IPR050266">
    <property type="entry name" value="AB_hydrolase_sf"/>
</dbReference>
<dbReference type="RefSeq" id="WP_161704905.1">
    <property type="nucleotide sequence ID" value="NZ_JAAAMU010000028.1"/>
</dbReference>
<evidence type="ECO:0000256" key="1">
    <source>
        <dbReference type="ARBA" id="ARBA00022801"/>
    </source>
</evidence>
<keyword evidence="4" id="KW-1185">Reference proteome</keyword>
<sequence>MGFYIEVEPGVKLFVEDTGQGRPVVFIHGWPVNRRMWEYQMNVVPVEGYRCIRIDLRGFGDSDAPLHGFTYNRMSDDIRIVVEALGLQNATLVGFSMGGAVSIRYMTRHAGRRMRGLVLAAAAAPSMTRHPGYPHGKPAAEYDSLLQGLRTDRPKTTADFGAGFFHNPVSEPFRDWFNGLGFEASSQGAIHGMEALRDEDLRGDLALIRVPTTILHGKLDMIVPFELGKLQQQGIKNSVLIPFEESSHGLFYDEREKFDRELLKALKAHEPPPTSLPPAPLTSG</sequence>
<dbReference type="SUPFAM" id="SSF53474">
    <property type="entry name" value="alpha/beta-Hydrolases"/>
    <property type="match status" value="1"/>
</dbReference>
<dbReference type="GO" id="GO:0016020">
    <property type="term" value="C:membrane"/>
    <property type="evidence" value="ECO:0007669"/>
    <property type="project" value="TreeGrafter"/>
</dbReference>
<dbReference type="InterPro" id="IPR029058">
    <property type="entry name" value="AB_hydrolase_fold"/>
</dbReference>
<dbReference type="GO" id="GO:0016787">
    <property type="term" value="F:hydrolase activity"/>
    <property type="evidence" value="ECO:0007669"/>
    <property type="project" value="UniProtKB-KW"/>
</dbReference>
<comment type="caution">
    <text evidence="3">The sequence shown here is derived from an EMBL/GenBank/DDBJ whole genome shotgun (WGS) entry which is preliminary data.</text>
</comment>
<dbReference type="PRINTS" id="PR00412">
    <property type="entry name" value="EPOXHYDRLASE"/>
</dbReference>
<dbReference type="EMBL" id="JAAAMU010000028">
    <property type="protein sequence ID" value="NBC73174.1"/>
    <property type="molecule type" value="Genomic_DNA"/>
</dbReference>